<comment type="function">
    <text evidence="7">Key enzyme in folate metabolism. Catalyzes an essential reaction for de novo glycine and purine synthesis, and for DNA precursor synthesis.</text>
</comment>
<dbReference type="PROSITE" id="PS51330">
    <property type="entry name" value="DHFR_2"/>
    <property type="match status" value="1"/>
</dbReference>
<dbReference type="OrthoDB" id="9804315at2"/>
<keyword evidence="10" id="KW-1185">Reference proteome</keyword>
<dbReference type="GO" id="GO:0050661">
    <property type="term" value="F:NADP binding"/>
    <property type="evidence" value="ECO:0007669"/>
    <property type="project" value="InterPro"/>
</dbReference>
<dbReference type="RefSeq" id="WP_133364240.1">
    <property type="nucleotide sequence ID" value="NZ_CP037940.1"/>
</dbReference>
<evidence type="ECO:0000313" key="10">
    <source>
        <dbReference type="Proteomes" id="UP000292886"/>
    </source>
</evidence>
<dbReference type="GO" id="GO:0046452">
    <property type="term" value="P:dihydrofolate metabolic process"/>
    <property type="evidence" value="ECO:0007669"/>
    <property type="project" value="TreeGrafter"/>
</dbReference>
<evidence type="ECO:0000256" key="6">
    <source>
        <dbReference type="ARBA" id="ARBA00023002"/>
    </source>
</evidence>
<evidence type="ECO:0000256" key="7">
    <source>
        <dbReference type="PIRNR" id="PIRNR000194"/>
    </source>
</evidence>
<dbReference type="PIRSF" id="PIRSF000194">
    <property type="entry name" value="DHFR"/>
    <property type="match status" value="1"/>
</dbReference>
<evidence type="ECO:0000259" key="8">
    <source>
        <dbReference type="PROSITE" id="PS51330"/>
    </source>
</evidence>
<dbReference type="EMBL" id="CP037940">
    <property type="protein sequence ID" value="QBO37163.1"/>
    <property type="molecule type" value="Genomic_DNA"/>
</dbReference>
<dbReference type="SUPFAM" id="SSF53597">
    <property type="entry name" value="Dihydrofolate reductase-like"/>
    <property type="match status" value="1"/>
</dbReference>
<sequence>MIKLIWAEAHNHVIADKGDIPWKLPADQQFFKQLTLNHPIVFGRNTLLSFRGRPLPKRTNIVLSHDTKLEVPAGFTLMHSIEEVMAFAKAQNDDLYVIGGKGIYQSFMPYADELIVTEIDADISGDTQMDAIDLDTWQVVNRVVGTVDEKNIYPHIFKTYQRK</sequence>
<evidence type="ECO:0000256" key="2">
    <source>
        <dbReference type="ARBA" id="ARBA00009539"/>
    </source>
</evidence>
<evidence type="ECO:0000256" key="1">
    <source>
        <dbReference type="ARBA" id="ARBA00004903"/>
    </source>
</evidence>
<dbReference type="Gene3D" id="3.40.430.10">
    <property type="entry name" value="Dihydrofolate Reductase, subunit A"/>
    <property type="match status" value="1"/>
</dbReference>
<keyword evidence="5 7" id="KW-0521">NADP</keyword>
<dbReference type="Pfam" id="PF00186">
    <property type="entry name" value="DHFR_1"/>
    <property type="match status" value="1"/>
</dbReference>
<dbReference type="CDD" id="cd00209">
    <property type="entry name" value="DHFR"/>
    <property type="match status" value="1"/>
</dbReference>
<dbReference type="GO" id="GO:0046654">
    <property type="term" value="P:tetrahydrofolate biosynthetic process"/>
    <property type="evidence" value="ECO:0007669"/>
    <property type="project" value="UniProtKB-UniPathway"/>
</dbReference>
<dbReference type="PRINTS" id="PR00070">
    <property type="entry name" value="DHFR"/>
</dbReference>
<evidence type="ECO:0000256" key="4">
    <source>
        <dbReference type="ARBA" id="ARBA00022563"/>
    </source>
</evidence>
<proteinExistence type="inferred from homology"/>
<dbReference type="GO" id="GO:0004146">
    <property type="term" value="F:dihydrofolate reductase activity"/>
    <property type="evidence" value="ECO:0007669"/>
    <property type="project" value="UniProtKB-EC"/>
</dbReference>
<feature type="domain" description="DHFR" evidence="8">
    <location>
        <begin position="1"/>
        <end position="162"/>
    </location>
</feature>
<dbReference type="InterPro" id="IPR024072">
    <property type="entry name" value="DHFR-like_dom_sf"/>
</dbReference>
<dbReference type="Proteomes" id="UP000292886">
    <property type="component" value="Chromosome"/>
</dbReference>
<dbReference type="GO" id="GO:0005829">
    <property type="term" value="C:cytosol"/>
    <property type="evidence" value="ECO:0007669"/>
    <property type="project" value="TreeGrafter"/>
</dbReference>
<accession>A0A4P6YWK4</accession>
<reference evidence="10" key="1">
    <citation type="submission" date="2019-03" db="EMBL/GenBank/DDBJ databases">
        <title>Weissella sp. 26KH-42 Genome sequencing.</title>
        <authorList>
            <person name="Heo J."/>
            <person name="Kim S.-J."/>
            <person name="Kim J.-S."/>
            <person name="Hong S.-B."/>
            <person name="Kwon S.-W."/>
        </authorList>
    </citation>
    <scope>NUCLEOTIDE SEQUENCE [LARGE SCALE GENOMIC DNA]</scope>
    <source>
        <strain evidence="10">26KH-42</strain>
    </source>
</reference>
<organism evidence="9 10">
    <name type="scientific">Periweissella cryptocerci</name>
    <dbReference type="NCBI Taxonomy" id="2506420"/>
    <lineage>
        <taxon>Bacteria</taxon>
        <taxon>Bacillati</taxon>
        <taxon>Bacillota</taxon>
        <taxon>Bacilli</taxon>
        <taxon>Lactobacillales</taxon>
        <taxon>Lactobacillaceae</taxon>
        <taxon>Periweissella</taxon>
    </lineage>
</organism>
<dbReference type="PANTHER" id="PTHR48069">
    <property type="entry name" value="DIHYDROFOLATE REDUCTASE"/>
    <property type="match status" value="1"/>
</dbReference>
<dbReference type="GO" id="GO:0006730">
    <property type="term" value="P:one-carbon metabolic process"/>
    <property type="evidence" value="ECO:0007669"/>
    <property type="project" value="UniProtKB-KW"/>
</dbReference>
<dbReference type="InterPro" id="IPR001796">
    <property type="entry name" value="DHFR_dom"/>
</dbReference>
<gene>
    <name evidence="9" type="ORF">EQG49_12220</name>
</gene>
<comment type="pathway">
    <text evidence="1 7">Cofactor biosynthesis; tetrahydrofolate biosynthesis; 5,6,7,8-tetrahydrofolate from 7,8-dihydrofolate: step 1/1.</text>
</comment>
<protein>
    <recommendedName>
        <fullName evidence="3 7">Dihydrofolate reductase</fullName>
        <ecNumber evidence="3 7">1.5.1.3</ecNumber>
    </recommendedName>
</protein>
<evidence type="ECO:0000313" key="9">
    <source>
        <dbReference type="EMBL" id="QBO37163.1"/>
    </source>
</evidence>
<keyword evidence="4 7" id="KW-0554">One-carbon metabolism</keyword>
<dbReference type="EC" id="1.5.1.3" evidence="3 7"/>
<dbReference type="GO" id="GO:0046655">
    <property type="term" value="P:folic acid metabolic process"/>
    <property type="evidence" value="ECO:0007669"/>
    <property type="project" value="TreeGrafter"/>
</dbReference>
<keyword evidence="6 7" id="KW-0560">Oxidoreductase</keyword>
<dbReference type="AlphaFoldDB" id="A0A4P6YWK4"/>
<dbReference type="UniPathway" id="UPA00077">
    <property type="reaction ID" value="UER00158"/>
</dbReference>
<evidence type="ECO:0000256" key="3">
    <source>
        <dbReference type="ARBA" id="ARBA00012856"/>
    </source>
</evidence>
<dbReference type="InterPro" id="IPR012259">
    <property type="entry name" value="DHFR"/>
</dbReference>
<comment type="similarity">
    <text evidence="2 7">Belongs to the dihydrofolate reductase family.</text>
</comment>
<dbReference type="KEGG" id="wei:EQG49_12220"/>
<evidence type="ECO:0000256" key="5">
    <source>
        <dbReference type="ARBA" id="ARBA00022857"/>
    </source>
</evidence>
<dbReference type="PANTHER" id="PTHR48069:SF3">
    <property type="entry name" value="DIHYDROFOLATE REDUCTASE"/>
    <property type="match status" value="1"/>
</dbReference>
<name>A0A4P6YWK4_9LACO</name>
<comment type="catalytic activity">
    <reaction evidence="7">
        <text>(6S)-5,6,7,8-tetrahydrofolate + NADP(+) = 7,8-dihydrofolate + NADPH + H(+)</text>
        <dbReference type="Rhea" id="RHEA:15009"/>
        <dbReference type="ChEBI" id="CHEBI:15378"/>
        <dbReference type="ChEBI" id="CHEBI:57451"/>
        <dbReference type="ChEBI" id="CHEBI:57453"/>
        <dbReference type="ChEBI" id="CHEBI:57783"/>
        <dbReference type="ChEBI" id="CHEBI:58349"/>
        <dbReference type="EC" id="1.5.1.3"/>
    </reaction>
</comment>